<keyword evidence="2" id="KW-1185">Reference proteome</keyword>
<evidence type="ECO:0000313" key="2">
    <source>
        <dbReference type="Proteomes" id="UP000064967"/>
    </source>
</evidence>
<dbReference type="Proteomes" id="UP000064967">
    <property type="component" value="Chromosome"/>
</dbReference>
<name>A0A0K1Q1J3_9BACT</name>
<organism evidence="1 2">
    <name type="scientific">Labilithrix luteola</name>
    <dbReference type="NCBI Taxonomy" id="1391654"/>
    <lineage>
        <taxon>Bacteria</taxon>
        <taxon>Pseudomonadati</taxon>
        <taxon>Myxococcota</taxon>
        <taxon>Polyangia</taxon>
        <taxon>Polyangiales</taxon>
        <taxon>Labilitrichaceae</taxon>
        <taxon>Labilithrix</taxon>
    </lineage>
</organism>
<dbReference type="AlphaFoldDB" id="A0A0K1Q1J3"/>
<reference evidence="1 2" key="1">
    <citation type="submission" date="2015-08" db="EMBL/GenBank/DDBJ databases">
        <authorList>
            <person name="Babu N.S."/>
            <person name="Beckwith C.J."/>
            <person name="Beseler K.G."/>
            <person name="Brison A."/>
            <person name="Carone J.V."/>
            <person name="Caskin T.P."/>
            <person name="Diamond M."/>
            <person name="Durham M.E."/>
            <person name="Foxe J.M."/>
            <person name="Go M."/>
            <person name="Henderson B.A."/>
            <person name="Jones I.B."/>
            <person name="McGettigan J.A."/>
            <person name="Micheletti S.J."/>
            <person name="Nasrallah M.E."/>
            <person name="Ortiz D."/>
            <person name="Piller C.R."/>
            <person name="Privatt S.R."/>
            <person name="Schneider S.L."/>
            <person name="Sharp S."/>
            <person name="Smith T.C."/>
            <person name="Stanton J.D."/>
            <person name="Ullery H.E."/>
            <person name="Wilson R.J."/>
            <person name="Serrano M.G."/>
            <person name="Buck G."/>
            <person name="Lee V."/>
            <person name="Wang Y."/>
            <person name="Carvalho R."/>
            <person name="Voegtly L."/>
            <person name="Shi R."/>
            <person name="Duckworth R."/>
            <person name="Johnson A."/>
            <person name="Loviza R."/>
            <person name="Walstead R."/>
            <person name="Shah Z."/>
            <person name="Kiflezghi M."/>
            <person name="Wade K."/>
            <person name="Ball S.L."/>
            <person name="Bradley K.W."/>
            <person name="Asai D.J."/>
            <person name="Bowman C.A."/>
            <person name="Russell D.A."/>
            <person name="Pope W.H."/>
            <person name="Jacobs-Sera D."/>
            <person name="Hendrix R.W."/>
            <person name="Hatfull G.F."/>
        </authorList>
    </citation>
    <scope>NUCLEOTIDE SEQUENCE [LARGE SCALE GENOMIC DNA]</scope>
    <source>
        <strain evidence="1 2">DSM 27648</strain>
    </source>
</reference>
<gene>
    <name evidence="1" type="ORF">AKJ09_06271</name>
</gene>
<sequence>MTRQLLRFVDKDGTASTSTVVATAPTGVLYRGVTISPAP</sequence>
<evidence type="ECO:0000313" key="1">
    <source>
        <dbReference type="EMBL" id="AKU99607.1"/>
    </source>
</evidence>
<dbReference type="KEGG" id="llu:AKJ09_06271"/>
<proteinExistence type="predicted"/>
<dbReference type="EMBL" id="CP012333">
    <property type="protein sequence ID" value="AKU99607.1"/>
    <property type="molecule type" value="Genomic_DNA"/>
</dbReference>
<protein>
    <submittedName>
        <fullName evidence="1">Uncharacterized protein</fullName>
    </submittedName>
</protein>
<accession>A0A0K1Q1J3</accession>